<organism evidence="3 4">
    <name type="scientific">Lichenifustis flavocetrariae</name>
    <dbReference type="NCBI Taxonomy" id="2949735"/>
    <lineage>
        <taxon>Bacteria</taxon>
        <taxon>Pseudomonadati</taxon>
        <taxon>Pseudomonadota</taxon>
        <taxon>Alphaproteobacteria</taxon>
        <taxon>Hyphomicrobiales</taxon>
        <taxon>Lichenihabitantaceae</taxon>
        <taxon>Lichenifustis</taxon>
    </lineage>
</organism>
<dbReference type="RefSeq" id="WP_282585289.1">
    <property type="nucleotide sequence ID" value="NZ_JAMOIM010000007.1"/>
</dbReference>
<gene>
    <name evidence="3" type="ORF">M8523_12940</name>
</gene>
<dbReference type="InterPro" id="IPR028098">
    <property type="entry name" value="Glyco_trans_4-like_N"/>
</dbReference>
<dbReference type="Pfam" id="PF00534">
    <property type="entry name" value="Glycos_transf_1"/>
    <property type="match status" value="1"/>
</dbReference>
<dbReference type="Proteomes" id="UP001165667">
    <property type="component" value="Unassembled WGS sequence"/>
</dbReference>
<evidence type="ECO:0000313" key="3">
    <source>
        <dbReference type="EMBL" id="MCW6508927.1"/>
    </source>
</evidence>
<dbReference type="Pfam" id="PF13439">
    <property type="entry name" value="Glyco_transf_4"/>
    <property type="match status" value="1"/>
</dbReference>
<protein>
    <submittedName>
        <fullName evidence="3">Glycosyltransferase family 4 protein</fullName>
    </submittedName>
</protein>
<comment type="caution">
    <text evidence="3">The sequence shown here is derived from an EMBL/GenBank/DDBJ whole genome shotgun (WGS) entry which is preliminary data.</text>
</comment>
<dbReference type="CDD" id="cd03801">
    <property type="entry name" value="GT4_PimA-like"/>
    <property type="match status" value="1"/>
</dbReference>
<dbReference type="GO" id="GO:0016757">
    <property type="term" value="F:glycosyltransferase activity"/>
    <property type="evidence" value="ECO:0007669"/>
    <property type="project" value="InterPro"/>
</dbReference>
<keyword evidence="4" id="KW-1185">Reference proteome</keyword>
<evidence type="ECO:0000259" key="1">
    <source>
        <dbReference type="Pfam" id="PF00534"/>
    </source>
</evidence>
<name>A0AA42CN10_9HYPH</name>
<reference evidence="3" key="1">
    <citation type="submission" date="2022-05" db="EMBL/GenBank/DDBJ databases">
        <authorList>
            <person name="Pankratov T."/>
        </authorList>
    </citation>
    <scope>NUCLEOTIDE SEQUENCE</scope>
    <source>
        <strain evidence="3">BP6-180914</strain>
    </source>
</reference>
<feature type="domain" description="Glycosyltransferase subfamily 4-like N-terminal" evidence="2">
    <location>
        <begin position="6"/>
        <end position="172"/>
    </location>
</feature>
<sequence>MTADAVGGIWTYALDLGRELARQGVGVHIAVLGPALDATRHASATEAGLTVTDLGHAPEWLAKDAGELARAGEALAALARREAVDLVHLNHPALAADVTFDQPVIGICHSCTATWWQAVKGTPLPAELAWQKEAVSRGYRAAGLLVAPSRAFAETTQATYGLDHLPEVIHNGRAPVREETSASAPVEAVFTAGRLWDEGKNIAILDRVAALTTAPFRAAGPTEAPSAGSIDLKYLENLGSLPEPEIRRNLAERPIYVSAALYEPFGLSVLEAAQAGCALVLGDIPSLREMWSDAALFVDPHDAEAFAAAIGRLLSDEVLRADMAVAAENRSRVFGLEAFVADTMALYRTQSRAFLDRGRAA</sequence>
<dbReference type="EMBL" id="JAMOIM010000007">
    <property type="protein sequence ID" value="MCW6508927.1"/>
    <property type="molecule type" value="Genomic_DNA"/>
</dbReference>
<dbReference type="SUPFAM" id="SSF53756">
    <property type="entry name" value="UDP-Glycosyltransferase/glycogen phosphorylase"/>
    <property type="match status" value="1"/>
</dbReference>
<accession>A0AA42CN10</accession>
<dbReference type="PANTHER" id="PTHR12526">
    <property type="entry name" value="GLYCOSYLTRANSFERASE"/>
    <property type="match status" value="1"/>
</dbReference>
<dbReference type="InterPro" id="IPR001296">
    <property type="entry name" value="Glyco_trans_1"/>
</dbReference>
<proteinExistence type="predicted"/>
<evidence type="ECO:0000313" key="4">
    <source>
        <dbReference type="Proteomes" id="UP001165667"/>
    </source>
</evidence>
<evidence type="ECO:0000259" key="2">
    <source>
        <dbReference type="Pfam" id="PF13439"/>
    </source>
</evidence>
<feature type="domain" description="Glycosyl transferase family 1" evidence="1">
    <location>
        <begin position="238"/>
        <end position="329"/>
    </location>
</feature>
<dbReference type="Gene3D" id="3.40.50.2000">
    <property type="entry name" value="Glycogen Phosphorylase B"/>
    <property type="match status" value="2"/>
</dbReference>
<dbReference type="AlphaFoldDB" id="A0AA42CN10"/>